<keyword evidence="3" id="KW-1185">Reference proteome</keyword>
<evidence type="ECO:0000313" key="2">
    <source>
        <dbReference type="EMBL" id="GAA3185632.1"/>
    </source>
</evidence>
<keyword evidence="1" id="KW-0812">Transmembrane</keyword>
<protein>
    <submittedName>
        <fullName evidence="2">Uncharacterized protein</fullName>
    </submittedName>
</protein>
<evidence type="ECO:0000256" key="1">
    <source>
        <dbReference type="SAM" id="Phobius"/>
    </source>
</evidence>
<accession>A0ABP6PSP6</accession>
<dbReference type="RefSeq" id="WP_344691574.1">
    <property type="nucleotide sequence ID" value="NZ_BAAAVV010000023.1"/>
</dbReference>
<dbReference type="Proteomes" id="UP001499924">
    <property type="component" value="Unassembled WGS sequence"/>
</dbReference>
<sequence>MSVADEAQGWALDFGKSAVTGAGAGTLAGLLGAALYASNDDTAVTAICESWTSTPGTISIAPGQTPPLGCGAVVDLPVLGATSSLAEAGVTYGVALAIVGFLVALAVLAWAHHHKT</sequence>
<organism evidence="2 3">
    <name type="scientific">Blastococcus jejuensis</name>
    <dbReference type="NCBI Taxonomy" id="351224"/>
    <lineage>
        <taxon>Bacteria</taxon>
        <taxon>Bacillati</taxon>
        <taxon>Actinomycetota</taxon>
        <taxon>Actinomycetes</taxon>
        <taxon>Geodermatophilales</taxon>
        <taxon>Geodermatophilaceae</taxon>
        <taxon>Blastococcus</taxon>
    </lineage>
</organism>
<keyword evidence="1" id="KW-1133">Transmembrane helix</keyword>
<proteinExistence type="predicted"/>
<gene>
    <name evidence="2" type="ORF">GCM10010531_44800</name>
</gene>
<keyword evidence="1" id="KW-0472">Membrane</keyword>
<name>A0ABP6PSP6_9ACTN</name>
<dbReference type="EMBL" id="BAAAVV010000023">
    <property type="protein sequence ID" value="GAA3185632.1"/>
    <property type="molecule type" value="Genomic_DNA"/>
</dbReference>
<evidence type="ECO:0000313" key="3">
    <source>
        <dbReference type="Proteomes" id="UP001499924"/>
    </source>
</evidence>
<feature type="transmembrane region" description="Helical" evidence="1">
    <location>
        <begin position="90"/>
        <end position="111"/>
    </location>
</feature>
<comment type="caution">
    <text evidence="2">The sequence shown here is derived from an EMBL/GenBank/DDBJ whole genome shotgun (WGS) entry which is preliminary data.</text>
</comment>
<reference evidence="3" key="1">
    <citation type="journal article" date="2019" name="Int. J. Syst. Evol. Microbiol.">
        <title>The Global Catalogue of Microorganisms (GCM) 10K type strain sequencing project: providing services to taxonomists for standard genome sequencing and annotation.</title>
        <authorList>
            <consortium name="The Broad Institute Genomics Platform"/>
            <consortium name="The Broad Institute Genome Sequencing Center for Infectious Disease"/>
            <person name="Wu L."/>
            <person name="Ma J."/>
        </authorList>
    </citation>
    <scope>NUCLEOTIDE SEQUENCE [LARGE SCALE GENOMIC DNA]</scope>
    <source>
        <strain evidence="3">JCM 15614</strain>
    </source>
</reference>